<feature type="domain" description="VTT" evidence="9">
    <location>
        <begin position="39"/>
        <end position="158"/>
    </location>
</feature>
<keyword evidence="6 7" id="KW-0472">Membrane</keyword>
<gene>
    <name evidence="10" type="ORF">K1X15_13165</name>
</gene>
<dbReference type="Proteomes" id="UP000825799">
    <property type="component" value="Chromosome"/>
</dbReference>
<organism evidence="10 11">
    <name type="scientific">Devosia salina</name>
    <dbReference type="NCBI Taxonomy" id="2860336"/>
    <lineage>
        <taxon>Bacteria</taxon>
        <taxon>Pseudomonadati</taxon>
        <taxon>Pseudomonadota</taxon>
        <taxon>Alphaproteobacteria</taxon>
        <taxon>Hyphomicrobiales</taxon>
        <taxon>Devosiaceae</taxon>
        <taxon>Devosia</taxon>
    </lineage>
</organism>
<keyword evidence="5 7" id="KW-1133">Transmembrane helix</keyword>
<name>A0ABX8W9D6_9HYPH</name>
<dbReference type="EMBL" id="CP080590">
    <property type="protein sequence ID" value="QYO75580.1"/>
    <property type="molecule type" value="Genomic_DNA"/>
</dbReference>
<protein>
    <submittedName>
        <fullName evidence="10">DedA family protein</fullName>
    </submittedName>
</protein>
<feature type="transmembrane region" description="Helical" evidence="7">
    <location>
        <begin position="20"/>
        <end position="47"/>
    </location>
</feature>
<evidence type="ECO:0000256" key="5">
    <source>
        <dbReference type="ARBA" id="ARBA00022989"/>
    </source>
</evidence>
<evidence type="ECO:0000256" key="7">
    <source>
        <dbReference type="RuleBase" id="RU367016"/>
    </source>
</evidence>
<keyword evidence="4 7" id="KW-0812">Transmembrane</keyword>
<accession>A0ABX8W9D6</accession>
<evidence type="ECO:0000256" key="3">
    <source>
        <dbReference type="ARBA" id="ARBA00022475"/>
    </source>
</evidence>
<evidence type="ECO:0000256" key="1">
    <source>
        <dbReference type="ARBA" id="ARBA00004651"/>
    </source>
</evidence>
<comment type="subcellular location">
    <subcellularLocation>
        <location evidence="1 7">Cell membrane</location>
        <topology evidence="1 7">Multi-pass membrane protein</topology>
    </subcellularLocation>
</comment>
<dbReference type="Pfam" id="PF09335">
    <property type="entry name" value="VTT_dom"/>
    <property type="match status" value="1"/>
</dbReference>
<evidence type="ECO:0000313" key="10">
    <source>
        <dbReference type="EMBL" id="QYO75580.1"/>
    </source>
</evidence>
<keyword evidence="11" id="KW-1185">Reference proteome</keyword>
<feature type="transmembrane region" description="Helical" evidence="7">
    <location>
        <begin position="181"/>
        <end position="198"/>
    </location>
</feature>
<reference evidence="10 11" key="1">
    <citation type="submission" date="2021-08" db="EMBL/GenBank/DDBJ databases">
        <title>Devosia salina sp. nov., isolated from the South China Sea sediment.</title>
        <authorList>
            <person name="Zhou Z."/>
        </authorList>
    </citation>
    <scope>NUCLEOTIDE SEQUENCE [LARGE SCALE GENOMIC DNA]</scope>
    <source>
        <strain evidence="10 11">SCS-3</strain>
    </source>
</reference>
<proteinExistence type="inferred from homology"/>
<feature type="region of interest" description="Disordered" evidence="8">
    <location>
        <begin position="226"/>
        <end position="254"/>
    </location>
</feature>
<comment type="similarity">
    <text evidence="2 7">Belongs to the DedA family.</text>
</comment>
<keyword evidence="3 7" id="KW-1003">Cell membrane</keyword>
<evidence type="ECO:0000259" key="9">
    <source>
        <dbReference type="Pfam" id="PF09335"/>
    </source>
</evidence>
<evidence type="ECO:0000313" key="11">
    <source>
        <dbReference type="Proteomes" id="UP000825799"/>
    </source>
</evidence>
<dbReference type="RefSeq" id="WP_220304078.1">
    <property type="nucleotide sequence ID" value="NZ_CP080590.1"/>
</dbReference>
<dbReference type="PANTHER" id="PTHR30353">
    <property type="entry name" value="INNER MEMBRANE PROTEIN DEDA-RELATED"/>
    <property type="match status" value="1"/>
</dbReference>
<evidence type="ECO:0000256" key="4">
    <source>
        <dbReference type="ARBA" id="ARBA00022692"/>
    </source>
</evidence>
<sequence length="254" mass="27023">MQATFQSIVVFLEQNPTLAILVTFLAAGSESLVVVGAFIPGTALILALGTAAGLGYLPIWPLLFAATAGAVLGDGLSYWIGHSQRSRISVVWPFSTRPDILAVGEVFFAKYGWTGIVIARFLPGVRAIVPVVAGTSGMKPLPFYAANIGSALLWAPAHLLPAAFAGFGLSSLNRIDPRTEIELVVGAVVLSLAVWGVHRARGRILRFLVVLYRRFRGFASDEEEAGGGLAVENDGTQDDIIRPPAASEQVRDRN</sequence>
<evidence type="ECO:0000256" key="2">
    <source>
        <dbReference type="ARBA" id="ARBA00010792"/>
    </source>
</evidence>
<feature type="transmembrane region" description="Helical" evidence="7">
    <location>
        <begin position="100"/>
        <end position="122"/>
    </location>
</feature>
<dbReference type="InterPro" id="IPR032818">
    <property type="entry name" value="DedA-like"/>
</dbReference>
<feature type="transmembrane region" description="Helical" evidence="7">
    <location>
        <begin position="59"/>
        <end position="80"/>
    </location>
</feature>
<evidence type="ECO:0000256" key="6">
    <source>
        <dbReference type="ARBA" id="ARBA00023136"/>
    </source>
</evidence>
<evidence type="ECO:0000256" key="8">
    <source>
        <dbReference type="SAM" id="MobiDB-lite"/>
    </source>
</evidence>
<dbReference type="PANTHER" id="PTHR30353:SF15">
    <property type="entry name" value="INNER MEMBRANE PROTEIN YABI"/>
    <property type="match status" value="1"/>
</dbReference>
<feature type="transmembrane region" description="Helical" evidence="7">
    <location>
        <begin position="143"/>
        <end position="169"/>
    </location>
</feature>
<dbReference type="InterPro" id="IPR032816">
    <property type="entry name" value="VTT_dom"/>
</dbReference>